<dbReference type="Gene3D" id="3.40.50.2300">
    <property type="match status" value="1"/>
</dbReference>
<dbReference type="InterPro" id="IPR011006">
    <property type="entry name" value="CheY-like_superfamily"/>
</dbReference>
<gene>
    <name evidence="12" type="ORF">NDI89_04645</name>
</gene>
<accession>A0A9Q4Q0Y7</accession>
<dbReference type="InterPro" id="IPR036890">
    <property type="entry name" value="HATPase_C_sf"/>
</dbReference>
<dbReference type="NCBIfam" id="TIGR00229">
    <property type="entry name" value="sensory_box"/>
    <property type="match status" value="2"/>
</dbReference>
<dbReference type="SMART" id="SM00387">
    <property type="entry name" value="HATPase_c"/>
    <property type="match status" value="1"/>
</dbReference>
<dbReference type="InterPro" id="IPR036097">
    <property type="entry name" value="HisK_dim/P_sf"/>
</dbReference>
<dbReference type="InterPro" id="IPR035965">
    <property type="entry name" value="PAS-like_dom_sf"/>
</dbReference>
<dbReference type="Pfam" id="PF08448">
    <property type="entry name" value="PAS_4"/>
    <property type="match status" value="2"/>
</dbReference>
<feature type="domain" description="Response regulatory" evidence="9">
    <location>
        <begin position="6"/>
        <end position="122"/>
    </location>
</feature>
<dbReference type="SUPFAM" id="SSF52172">
    <property type="entry name" value="CheY-like"/>
    <property type="match status" value="1"/>
</dbReference>
<dbReference type="InterPro" id="IPR000014">
    <property type="entry name" value="PAS"/>
</dbReference>
<dbReference type="SMART" id="SM00448">
    <property type="entry name" value="REC"/>
    <property type="match status" value="1"/>
</dbReference>
<dbReference type="PANTHER" id="PTHR43711:SF1">
    <property type="entry name" value="HISTIDINE KINASE 1"/>
    <property type="match status" value="1"/>
</dbReference>
<feature type="domain" description="PAS" evidence="10">
    <location>
        <begin position="264"/>
        <end position="308"/>
    </location>
</feature>
<dbReference type="SUPFAM" id="SSF47384">
    <property type="entry name" value="Homodimeric domain of signal transducing histidine kinase"/>
    <property type="match status" value="1"/>
</dbReference>
<sequence length="643" mass="71618">MGSGIHVLCVDDDPSVCELEATVLERTDEGLDVTTAGSGREGLAVLDGSDIDCIVSDYDMPEMDGLEFLDVVRDRDPAIPFLLVTGTDPSEIAREAIEAGVTDYLQKRRGTVQYEILAHRIRQAVEKRRAERARAAADRRLERYRKLVENVADPMYLLDETGSIALVNDALVDRLGRDRDRLVGSNIERFVTDETFERATAALRESLESDPTTASSFESAFEVEDGGRKICETSVTPLLTDDGELDGSVGVVREITRRKERERELSQYETILETAPFGLFVLDADATIVWMNEEYASEFEEERDDLLGLEFPTLVERGYYQEAAIDRYIDDVRALLSSNNDRELATYNIQFRSAEGDERIYDVHTKLLPLEDGEFAGTVHALRDITQQQHYRDELERQNERLEEFASLVSHDLRNPLNVAQGHLDMLDEQVDSQHVDELRWSLSRMEELVDGLLRLARQGKTIGDREWVSLASVAREAWSTVDTGDARLEVDTDVRIYADEARIRELLENLCRNAVEHGSTGPESRTDSDPAGRDPVDAEGGETGALTVTIGAVDREQGSTGDPTRSRGFYVADSGLGLPDDRESLFEFGYTTSPEGTGFGLAIVEQIAEAHGWEVSAGESRDGGARFEIRGVSVDADETDLE</sequence>
<dbReference type="Pfam" id="PF02518">
    <property type="entry name" value="HATPase_c"/>
    <property type="match status" value="1"/>
</dbReference>
<evidence type="ECO:0000256" key="5">
    <source>
        <dbReference type="ARBA" id="ARBA00023012"/>
    </source>
</evidence>
<feature type="domain" description="PAC" evidence="11">
    <location>
        <begin position="345"/>
        <end position="397"/>
    </location>
</feature>
<comment type="caution">
    <text evidence="12">The sequence shown here is derived from an EMBL/GenBank/DDBJ whole genome shotgun (WGS) entry which is preliminary data.</text>
</comment>
<dbReference type="PROSITE" id="PS50112">
    <property type="entry name" value="PAS"/>
    <property type="match status" value="2"/>
</dbReference>
<protein>
    <recommendedName>
        <fullName evidence="2">histidine kinase</fullName>
        <ecNumber evidence="2">2.7.13.3</ecNumber>
    </recommendedName>
</protein>
<keyword evidence="3" id="KW-0808">Transferase</keyword>
<dbReference type="InterPro" id="IPR003661">
    <property type="entry name" value="HisK_dim/P_dom"/>
</dbReference>
<keyword evidence="13" id="KW-1185">Reference proteome</keyword>
<organism evidence="12 13">
    <name type="scientific">Natrinema salsiterrestre</name>
    <dbReference type="NCBI Taxonomy" id="2950540"/>
    <lineage>
        <taxon>Archaea</taxon>
        <taxon>Methanobacteriati</taxon>
        <taxon>Methanobacteriota</taxon>
        <taxon>Stenosarchaea group</taxon>
        <taxon>Halobacteria</taxon>
        <taxon>Halobacteriales</taxon>
        <taxon>Natrialbaceae</taxon>
        <taxon>Natrinema</taxon>
    </lineage>
</organism>
<dbReference type="AlphaFoldDB" id="A0A9Q4Q0Y7"/>
<dbReference type="InterPro" id="IPR000700">
    <property type="entry name" value="PAS-assoc_C"/>
</dbReference>
<dbReference type="SUPFAM" id="SSF55874">
    <property type="entry name" value="ATPase domain of HSP90 chaperone/DNA topoisomerase II/histidine kinase"/>
    <property type="match status" value="1"/>
</dbReference>
<dbReference type="RefSeq" id="WP_277520341.1">
    <property type="nucleotide sequence ID" value="NZ_JAMQOT010000001.1"/>
</dbReference>
<keyword evidence="4" id="KW-0418">Kinase</keyword>
<dbReference type="Pfam" id="PF00512">
    <property type="entry name" value="HisKA"/>
    <property type="match status" value="1"/>
</dbReference>
<dbReference type="SMART" id="SM00086">
    <property type="entry name" value="PAC"/>
    <property type="match status" value="2"/>
</dbReference>
<dbReference type="PROSITE" id="PS50109">
    <property type="entry name" value="HIS_KIN"/>
    <property type="match status" value="1"/>
</dbReference>
<dbReference type="Gene3D" id="3.30.450.20">
    <property type="entry name" value="PAS domain"/>
    <property type="match status" value="2"/>
</dbReference>
<proteinExistence type="predicted"/>
<dbReference type="SUPFAM" id="SSF55785">
    <property type="entry name" value="PYP-like sensor domain (PAS domain)"/>
    <property type="match status" value="2"/>
</dbReference>
<feature type="domain" description="PAC" evidence="11">
    <location>
        <begin position="215"/>
        <end position="267"/>
    </location>
</feature>
<feature type="compositionally biased region" description="Basic and acidic residues" evidence="7">
    <location>
        <begin position="525"/>
        <end position="537"/>
    </location>
</feature>
<dbReference type="SMART" id="SM00388">
    <property type="entry name" value="HisKA"/>
    <property type="match status" value="1"/>
</dbReference>
<evidence type="ECO:0000259" key="8">
    <source>
        <dbReference type="PROSITE" id="PS50109"/>
    </source>
</evidence>
<dbReference type="GO" id="GO:0000155">
    <property type="term" value="F:phosphorelay sensor kinase activity"/>
    <property type="evidence" value="ECO:0007669"/>
    <property type="project" value="InterPro"/>
</dbReference>
<feature type="domain" description="Histidine kinase" evidence="8">
    <location>
        <begin position="408"/>
        <end position="631"/>
    </location>
</feature>
<evidence type="ECO:0000259" key="9">
    <source>
        <dbReference type="PROSITE" id="PS50110"/>
    </source>
</evidence>
<dbReference type="InterPro" id="IPR005467">
    <property type="entry name" value="His_kinase_dom"/>
</dbReference>
<dbReference type="CDD" id="cd00130">
    <property type="entry name" value="PAS"/>
    <property type="match status" value="1"/>
</dbReference>
<dbReference type="SMART" id="SM00091">
    <property type="entry name" value="PAS"/>
    <property type="match status" value="2"/>
</dbReference>
<evidence type="ECO:0000256" key="7">
    <source>
        <dbReference type="SAM" id="MobiDB-lite"/>
    </source>
</evidence>
<evidence type="ECO:0000313" key="12">
    <source>
        <dbReference type="EMBL" id="MDF9744871.1"/>
    </source>
</evidence>
<evidence type="ECO:0000259" key="11">
    <source>
        <dbReference type="PROSITE" id="PS50113"/>
    </source>
</evidence>
<evidence type="ECO:0000256" key="3">
    <source>
        <dbReference type="ARBA" id="ARBA00022679"/>
    </source>
</evidence>
<evidence type="ECO:0000256" key="4">
    <source>
        <dbReference type="ARBA" id="ARBA00022777"/>
    </source>
</evidence>
<dbReference type="Gene3D" id="3.30.565.10">
    <property type="entry name" value="Histidine kinase-like ATPase, C-terminal domain"/>
    <property type="match status" value="1"/>
</dbReference>
<dbReference type="InterPro" id="IPR050736">
    <property type="entry name" value="Sensor_HK_Regulatory"/>
</dbReference>
<feature type="modified residue" description="4-aspartylphosphate" evidence="6">
    <location>
        <position position="57"/>
    </location>
</feature>
<dbReference type="Gene3D" id="1.10.287.130">
    <property type="match status" value="1"/>
</dbReference>
<dbReference type="Pfam" id="PF00072">
    <property type="entry name" value="Response_reg"/>
    <property type="match status" value="1"/>
</dbReference>
<dbReference type="InterPro" id="IPR001610">
    <property type="entry name" value="PAC"/>
</dbReference>
<keyword evidence="5" id="KW-0902">Two-component regulatory system</keyword>
<dbReference type="InterPro" id="IPR003594">
    <property type="entry name" value="HATPase_dom"/>
</dbReference>
<comment type="catalytic activity">
    <reaction evidence="1">
        <text>ATP + protein L-histidine = ADP + protein N-phospho-L-histidine.</text>
        <dbReference type="EC" id="2.7.13.3"/>
    </reaction>
</comment>
<dbReference type="PROSITE" id="PS50110">
    <property type="entry name" value="RESPONSE_REGULATORY"/>
    <property type="match status" value="1"/>
</dbReference>
<evidence type="ECO:0000259" key="10">
    <source>
        <dbReference type="PROSITE" id="PS50112"/>
    </source>
</evidence>
<evidence type="ECO:0000256" key="1">
    <source>
        <dbReference type="ARBA" id="ARBA00000085"/>
    </source>
</evidence>
<dbReference type="Proteomes" id="UP001154061">
    <property type="component" value="Unassembled WGS sequence"/>
</dbReference>
<dbReference type="InterPro" id="IPR001789">
    <property type="entry name" value="Sig_transdc_resp-reg_receiver"/>
</dbReference>
<evidence type="ECO:0000313" key="13">
    <source>
        <dbReference type="Proteomes" id="UP001154061"/>
    </source>
</evidence>
<evidence type="ECO:0000256" key="6">
    <source>
        <dbReference type="PROSITE-ProRule" id="PRU00169"/>
    </source>
</evidence>
<dbReference type="InterPro" id="IPR013656">
    <property type="entry name" value="PAS_4"/>
</dbReference>
<keyword evidence="6" id="KW-0597">Phosphoprotein</keyword>
<dbReference type="PANTHER" id="PTHR43711">
    <property type="entry name" value="TWO-COMPONENT HISTIDINE KINASE"/>
    <property type="match status" value="1"/>
</dbReference>
<dbReference type="CDD" id="cd00082">
    <property type="entry name" value="HisKA"/>
    <property type="match status" value="1"/>
</dbReference>
<evidence type="ECO:0000256" key="2">
    <source>
        <dbReference type="ARBA" id="ARBA00012438"/>
    </source>
</evidence>
<dbReference type="EMBL" id="JAMQOT010000001">
    <property type="protein sequence ID" value="MDF9744871.1"/>
    <property type="molecule type" value="Genomic_DNA"/>
</dbReference>
<dbReference type="CDD" id="cd00156">
    <property type="entry name" value="REC"/>
    <property type="match status" value="1"/>
</dbReference>
<reference evidence="12" key="1">
    <citation type="submission" date="2022-06" db="EMBL/GenBank/DDBJ databases">
        <title>Natrinema sp. a new haloarchaeum isolate from saline soil.</title>
        <authorList>
            <person name="Strakova D."/>
            <person name="Galisteo C."/>
            <person name="Sanchez-Porro C."/>
            <person name="Ventosa A."/>
        </authorList>
    </citation>
    <scope>NUCLEOTIDE SEQUENCE</scope>
    <source>
        <strain evidence="12">S1CR25-10</strain>
    </source>
</reference>
<feature type="domain" description="PAS" evidence="10">
    <location>
        <begin position="140"/>
        <end position="210"/>
    </location>
</feature>
<name>A0A9Q4Q0Y7_9EURY</name>
<feature type="region of interest" description="Disordered" evidence="7">
    <location>
        <begin position="517"/>
        <end position="547"/>
    </location>
</feature>
<dbReference type="PROSITE" id="PS50113">
    <property type="entry name" value="PAC"/>
    <property type="match status" value="2"/>
</dbReference>
<dbReference type="EC" id="2.7.13.3" evidence="2"/>